<sequence>MEESKKIYWKGIEQLANNPEFVKHAHHEFAPAPPVDEEDPGHSRRDFLKMMGFGMAAVSLAACEAPIRKAIPYVNKPVDIDPSIANYYASTYINGGDYCSIVVKTREGRPIKVDGNALSNVTKGGTSAQVEASVLSLYDNDRLRGPKAGGKKIDWKDLDTQVIAKLSEIAGKGGQIRIVSNTVLSPSTKAVIEKFKAKYPTTQHIQYDQTSHYGMLKANEESFGTAMIPSYDFSKANTIVSIAADFLNSWGSSIENTKQYGKSREVSEEKRDMSRHYQFESIMTITGANADYRTQIKPSEEGAVAVQLYNLIAAKAGRATVSGGMEKPNLSRAADELWENRGKALVVAGSNDRAVQVVVNAINDMLGSYGTTILPGLPVNFRQGNDEAMTSFVTELEGGKIDGVIFYNANPVYDHPQGEKIAAALKNVSLSVATSYKEEETGTLVNFLAPDHHYLESWNDAEPKKNHYSLSQPAITPIFKSRAAQESFLTWAGAADTDYFEFVKENWRNWFFKNQTIDFQSFWDKCLYDGVYELPVEGGSVTFGANVGNAANAIANNYKSGGMELVIYENGTVGNGSQANNPLLQELPEPVTKAVWDHYVTVSPKDAAGISFSESISKYATIKANGKEVRVPVLVQPGQAQGTIGIAVGYGRTKAGKVADGIGVNAYPLIASINNSLSYSAVNVDFQITGDTYQIAQTQTHNTYMGRATVIQETSLAEYKDDSYQKKKYKPEIHTWKEESHKSDPEKLSIWKNHDYNNHHWGMAIDLNTCTGCAACVVACNVENNVALVGREEVINRREMHWLRIDRYYSSSASIDDWKGLEEAADNPEVVFQPMLCQHCNNAPCETVCPVAATTHSTEGLNQMTYNRCIGTRYCANNCPYKVRRFNWFKYHDNRQFENVNTAMNTDLGKMVLNPDVTVRSRGVMEKCSFCVQRIQLGKLNAKKERRPLEDGEVVTACQASCSTGAIVFGDMNNPNSRISKLLKIRPLDPNRPHINDKEADNPRAYAVLEEINVRPNIFYLTKVRNKEEVKA</sequence>
<dbReference type="PROSITE" id="PS51379">
    <property type="entry name" value="4FE4S_FER_2"/>
    <property type="match status" value="3"/>
</dbReference>
<dbReference type="SUPFAM" id="SSF53706">
    <property type="entry name" value="Formate dehydrogenase/DMSO reductase, domains 1-3"/>
    <property type="match status" value="1"/>
</dbReference>
<gene>
    <name evidence="2" type="ORF">KK083_11545</name>
</gene>
<dbReference type="InterPro" id="IPR017896">
    <property type="entry name" value="4Fe4S_Fe-S-bd"/>
</dbReference>
<organism evidence="2 3">
    <name type="scientific">Chryseosolibacter histidini</name>
    <dbReference type="NCBI Taxonomy" id="2782349"/>
    <lineage>
        <taxon>Bacteria</taxon>
        <taxon>Pseudomonadati</taxon>
        <taxon>Bacteroidota</taxon>
        <taxon>Cytophagia</taxon>
        <taxon>Cytophagales</taxon>
        <taxon>Chryseotaleaceae</taxon>
        <taxon>Chryseosolibacter</taxon>
    </lineage>
</organism>
<keyword evidence="3" id="KW-1185">Reference proteome</keyword>
<dbReference type="CDD" id="cd02784">
    <property type="entry name" value="MopB_CT_PHLH"/>
    <property type="match status" value="1"/>
</dbReference>
<dbReference type="Gene3D" id="3.40.228.10">
    <property type="entry name" value="Dimethylsulfoxide Reductase, domain 2"/>
    <property type="match status" value="2"/>
</dbReference>
<dbReference type="Proteomes" id="UP001319200">
    <property type="component" value="Unassembled WGS sequence"/>
</dbReference>
<name>A0AAP2DLJ9_9BACT</name>
<dbReference type="AlphaFoldDB" id="A0AAP2DLJ9"/>
<dbReference type="PROSITE" id="PS51318">
    <property type="entry name" value="TAT"/>
    <property type="match status" value="1"/>
</dbReference>
<dbReference type="Pfam" id="PF13247">
    <property type="entry name" value="Fer4_11"/>
    <property type="match status" value="1"/>
</dbReference>
<reference evidence="2 3" key="1">
    <citation type="submission" date="2021-05" db="EMBL/GenBank/DDBJ databases">
        <title>A Polyphasic approach of four new species of the genus Ohtaekwangia: Ohtaekwangia histidinii sp. nov., Ohtaekwangia cretensis sp. nov., Ohtaekwangia indiensis sp. nov., Ohtaekwangia reichenbachii sp. nov. from diverse environment.</title>
        <authorList>
            <person name="Octaviana S."/>
        </authorList>
    </citation>
    <scope>NUCLEOTIDE SEQUENCE [LARGE SCALE GENOMIC DNA]</scope>
    <source>
        <strain evidence="2 3">PWU4</strain>
    </source>
</reference>
<dbReference type="Gene3D" id="3.40.50.740">
    <property type="match status" value="2"/>
</dbReference>
<comment type="caution">
    <text evidence="2">The sequence shown here is derived from an EMBL/GenBank/DDBJ whole genome shotgun (WGS) entry which is preliminary data.</text>
</comment>
<dbReference type="CDD" id="cd10551">
    <property type="entry name" value="PsrB"/>
    <property type="match status" value="1"/>
</dbReference>
<dbReference type="InterPro" id="IPR030948">
    <property type="entry name" value="TAT_var_transloc_signal_dom"/>
</dbReference>
<feature type="domain" description="4Fe-4S ferredoxin-type" evidence="1">
    <location>
        <begin position="761"/>
        <end position="791"/>
    </location>
</feature>
<feature type="domain" description="4Fe-4S ferredoxin-type" evidence="1">
    <location>
        <begin position="860"/>
        <end position="889"/>
    </location>
</feature>
<evidence type="ECO:0000313" key="2">
    <source>
        <dbReference type="EMBL" id="MBT1697513.1"/>
    </source>
</evidence>
<dbReference type="Gene3D" id="3.30.2070.10">
    <property type="entry name" value="Formate dehydrogenase/DMSO reductase"/>
    <property type="match status" value="1"/>
</dbReference>
<accession>A0AAP2DLJ9</accession>
<dbReference type="EMBL" id="JAHESF010000009">
    <property type="protein sequence ID" value="MBT1697513.1"/>
    <property type="molecule type" value="Genomic_DNA"/>
</dbReference>
<dbReference type="PANTHER" id="PTHR42783">
    <property type="entry name" value="GLUTAMATE SYNTHASE [NADPH] SMALL CHAIN"/>
    <property type="match status" value="1"/>
</dbReference>
<dbReference type="Gene3D" id="3.30.70.20">
    <property type="match status" value="2"/>
</dbReference>
<dbReference type="SUPFAM" id="SSF54862">
    <property type="entry name" value="4Fe-4S ferredoxins"/>
    <property type="match status" value="1"/>
</dbReference>
<dbReference type="NCBIfam" id="TIGR04519">
    <property type="entry name" value="MoCo_extend_TAT"/>
    <property type="match status" value="1"/>
</dbReference>
<protein>
    <submittedName>
        <fullName evidence="2">TAT-variant-translocated molybdopterin oxidoreductase</fullName>
    </submittedName>
</protein>
<evidence type="ECO:0000313" key="3">
    <source>
        <dbReference type="Proteomes" id="UP001319200"/>
    </source>
</evidence>
<feature type="domain" description="4Fe-4S ferredoxin-type" evidence="1">
    <location>
        <begin position="828"/>
        <end position="859"/>
    </location>
</feature>
<dbReference type="InterPro" id="IPR006311">
    <property type="entry name" value="TAT_signal"/>
</dbReference>
<dbReference type="PANTHER" id="PTHR42783:SF3">
    <property type="entry name" value="GLUTAMATE SYNTHASE [NADPH] SMALL CHAIN-RELATED"/>
    <property type="match status" value="1"/>
</dbReference>
<dbReference type="Gene3D" id="2.20.25.90">
    <property type="entry name" value="ADC-like domains"/>
    <property type="match status" value="1"/>
</dbReference>
<evidence type="ECO:0000259" key="1">
    <source>
        <dbReference type="PROSITE" id="PS51379"/>
    </source>
</evidence>
<proteinExistence type="predicted"/>
<dbReference type="RefSeq" id="WP_254163383.1">
    <property type="nucleotide sequence ID" value="NZ_JAHESF010000009.1"/>
</dbReference>